<dbReference type="GO" id="GO:0047869">
    <property type="term" value="F:dimethylpropiothetin dethiomethylase activity"/>
    <property type="evidence" value="ECO:0007669"/>
    <property type="project" value="InterPro"/>
</dbReference>
<dbReference type="RefSeq" id="WP_085465751.1">
    <property type="nucleotide sequence ID" value="NZ_FXBL01000004.1"/>
</dbReference>
<dbReference type="Pfam" id="PF16867">
    <property type="entry name" value="DMSP_lyase"/>
    <property type="match status" value="1"/>
</dbReference>
<dbReference type="OrthoDB" id="9083851at2"/>
<reference evidence="1 2" key="1">
    <citation type="submission" date="2017-04" db="EMBL/GenBank/DDBJ databases">
        <authorList>
            <person name="Afonso C.L."/>
            <person name="Miller P.J."/>
            <person name="Scott M.A."/>
            <person name="Spackman E."/>
            <person name="Goraichik I."/>
            <person name="Dimitrov K.M."/>
            <person name="Suarez D.L."/>
            <person name="Swayne D.E."/>
        </authorList>
    </citation>
    <scope>NUCLEOTIDE SEQUENCE [LARGE SCALE GENOMIC DNA]</scope>
    <source>
        <strain evidence="1 2">B5P</strain>
    </source>
</reference>
<keyword evidence="1" id="KW-0456">Lyase</keyword>
<evidence type="ECO:0000313" key="2">
    <source>
        <dbReference type="Proteomes" id="UP000193083"/>
    </source>
</evidence>
<protein>
    <submittedName>
        <fullName evidence="1">Dimethylsulfoniopropionate lyase DddQ</fullName>
    </submittedName>
</protein>
<dbReference type="SUPFAM" id="SSF51182">
    <property type="entry name" value="RmlC-like cupins"/>
    <property type="match status" value="1"/>
</dbReference>
<dbReference type="InterPro" id="IPR014710">
    <property type="entry name" value="RmlC-like_jellyroll"/>
</dbReference>
<proteinExistence type="predicted"/>
<name>A0A1X7PGD2_9HYPH</name>
<dbReference type="InterPro" id="IPR011051">
    <property type="entry name" value="RmlC_Cupin_sf"/>
</dbReference>
<dbReference type="EMBL" id="FXBL01000004">
    <property type="protein sequence ID" value="SMH49792.1"/>
    <property type="molecule type" value="Genomic_DNA"/>
</dbReference>
<dbReference type="AlphaFoldDB" id="A0A1X7PGD2"/>
<dbReference type="CDD" id="cd20282">
    <property type="entry name" value="cupin_DddQ"/>
    <property type="match status" value="1"/>
</dbReference>
<sequence length="200" mass="21645">MGKIAQDLLIETRAFLAGSGPLIADFIAPWALELPERTLEEASLPCLDHLDACAASAEGGSGEELARLLAERGQRLRWGQTYTASDFGQDFLDNYGWLELVGTRGHFVDDNVACGFLLLGPGVHYPDHHHEAEEIYIPLTGGALWRKGDGEFAARAAGEIIHHPSHVNHAMRTGDDPLLALYLWRGGPLAARSIVTGRAG</sequence>
<dbReference type="Gene3D" id="2.60.120.10">
    <property type="entry name" value="Jelly Rolls"/>
    <property type="match status" value="1"/>
</dbReference>
<organism evidence="1 2">
    <name type="scientific">Mesorhizobium australicum</name>
    <dbReference type="NCBI Taxonomy" id="536018"/>
    <lineage>
        <taxon>Bacteria</taxon>
        <taxon>Pseudomonadati</taxon>
        <taxon>Pseudomonadota</taxon>
        <taxon>Alphaproteobacteria</taxon>
        <taxon>Hyphomicrobiales</taxon>
        <taxon>Phyllobacteriaceae</taxon>
        <taxon>Mesorhizobium</taxon>
    </lineage>
</organism>
<gene>
    <name evidence="1" type="ORF">SAMN02982922_4014</name>
</gene>
<accession>A0A1X7PGD2</accession>
<dbReference type="Proteomes" id="UP000193083">
    <property type="component" value="Unassembled WGS sequence"/>
</dbReference>
<dbReference type="InterPro" id="IPR031723">
    <property type="entry name" value="DMSP_lyase"/>
</dbReference>
<keyword evidence="2" id="KW-1185">Reference proteome</keyword>
<evidence type="ECO:0000313" key="1">
    <source>
        <dbReference type="EMBL" id="SMH49792.1"/>
    </source>
</evidence>